<gene>
    <name evidence="2" type="ORF">GCM10022291_10000</name>
</gene>
<dbReference type="RefSeq" id="WP_344787003.1">
    <property type="nucleotide sequence ID" value="NZ_BAABCA010000002.1"/>
</dbReference>
<accession>A0ABP8C4E7</accession>
<comment type="caution">
    <text evidence="2">The sequence shown here is derived from an EMBL/GenBank/DDBJ whole genome shotgun (WGS) entry which is preliminary data.</text>
</comment>
<dbReference type="InterPro" id="IPR012334">
    <property type="entry name" value="Pectin_lyas_fold"/>
</dbReference>
<evidence type="ECO:0000313" key="2">
    <source>
        <dbReference type="EMBL" id="GAA4233314.1"/>
    </source>
</evidence>
<dbReference type="InterPro" id="IPR011050">
    <property type="entry name" value="Pectin_lyase_fold/virulence"/>
</dbReference>
<evidence type="ECO:0000256" key="1">
    <source>
        <dbReference type="SAM" id="SignalP"/>
    </source>
</evidence>
<feature type="chain" id="PRO_5046375544" evidence="1">
    <location>
        <begin position="21"/>
        <end position="344"/>
    </location>
</feature>
<name>A0ABP8C4E7_9FLAO</name>
<keyword evidence="3" id="KW-1185">Reference proteome</keyword>
<protein>
    <submittedName>
        <fullName evidence="2">Uncharacterized protein</fullName>
    </submittedName>
</protein>
<proteinExistence type="predicted"/>
<evidence type="ECO:0000313" key="3">
    <source>
        <dbReference type="Proteomes" id="UP001501496"/>
    </source>
</evidence>
<reference evidence="3" key="1">
    <citation type="journal article" date="2019" name="Int. J. Syst. Evol. Microbiol.">
        <title>The Global Catalogue of Microorganisms (GCM) 10K type strain sequencing project: providing services to taxonomists for standard genome sequencing and annotation.</title>
        <authorList>
            <consortium name="The Broad Institute Genomics Platform"/>
            <consortium name="The Broad Institute Genome Sequencing Center for Infectious Disease"/>
            <person name="Wu L."/>
            <person name="Ma J."/>
        </authorList>
    </citation>
    <scope>NUCLEOTIDE SEQUENCE [LARGE SCALE GENOMIC DNA]</scope>
    <source>
        <strain evidence="3">JCM 17630</strain>
    </source>
</reference>
<dbReference type="Gene3D" id="2.160.20.10">
    <property type="entry name" value="Single-stranded right-handed beta-helix, Pectin lyase-like"/>
    <property type="match status" value="1"/>
</dbReference>
<dbReference type="Proteomes" id="UP001501496">
    <property type="component" value="Unassembled WGS sequence"/>
</dbReference>
<sequence>MKTKFTILITALLLVCQVNAQNTLTVDNSAGANAQYNNLQTAISVATAGDIIYVHPSETSYGNISINKSITIIGFGHLNPEKRTEVEDIILGDGASNTKISGFYINDDLIASNSALISNLVIENNYVKSYLGFDTSGGVDNVIVRGNIIAQMGTTNSATNYNNYTNTIISNNVFVHNYLGLKNYQSITVKNNIFIKASYNTPIYNAGVGDITVQNNIVIYDSASNEDPNSSGVVFENCMIYNFGSGNVALPTGTNNLYNQDPLFVSTDNPGYGFYAEIDDYHLQAGSSAKGTGAGGVDMGLYDGTGVFNNYGYTKGVPSVKITNITDRIAPGANLSVDITSKAN</sequence>
<dbReference type="SUPFAM" id="SSF51126">
    <property type="entry name" value="Pectin lyase-like"/>
    <property type="match status" value="1"/>
</dbReference>
<dbReference type="EMBL" id="BAABCA010000002">
    <property type="protein sequence ID" value="GAA4233314.1"/>
    <property type="molecule type" value="Genomic_DNA"/>
</dbReference>
<feature type="signal peptide" evidence="1">
    <location>
        <begin position="1"/>
        <end position="20"/>
    </location>
</feature>
<keyword evidence="1" id="KW-0732">Signal</keyword>
<organism evidence="2 3">
    <name type="scientific">Postechiella marina</name>
    <dbReference type="NCBI Taxonomy" id="943941"/>
    <lineage>
        <taxon>Bacteria</taxon>
        <taxon>Pseudomonadati</taxon>
        <taxon>Bacteroidota</taxon>
        <taxon>Flavobacteriia</taxon>
        <taxon>Flavobacteriales</taxon>
        <taxon>Flavobacteriaceae</taxon>
        <taxon>Postechiella</taxon>
    </lineage>
</organism>